<feature type="transmembrane region" description="Helical" evidence="1">
    <location>
        <begin position="105"/>
        <end position="124"/>
    </location>
</feature>
<evidence type="ECO:0000313" key="2">
    <source>
        <dbReference type="EMBL" id="AQT04490.1"/>
    </source>
</evidence>
<accession>A0A1U9LDW7</accession>
<reference evidence="2 3" key="1">
    <citation type="submission" date="2016-03" db="EMBL/GenBank/DDBJ databases">
        <title>Acetic acid bacteria sequencing.</title>
        <authorList>
            <person name="Brandt J."/>
            <person name="Jakob F."/>
            <person name="Vogel R.F."/>
        </authorList>
    </citation>
    <scope>NUCLEOTIDE SEQUENCE [LARGE SCALE GENOMIC DNA]</scope>
    <source>
        <strain evidence="2 3">TMW2.1084</strain>
    </source>
</reference>
<evidence type="ECO:0000313" key="3">
    <source>
        <dbReference type="Proteomes" id="UP000189055"/>
    </source>
</evidence>
<feature type="transmembrane region" description="Helical" evidence="1">
    <location>
        <begin position="74"/>
        <end position="93"/>
    </location>
</feature>
<feature type="transmembrane region" description="Helical" evidence="1">
    <location>
        <begin position="130"/>
        <end position="148"/>
    </location>
</feature>
<dbReference type="EMBL" id="CP014687">
    <property type="protein sequence ID" value="AQT04490.1"/>
    <property type="molecule type" value="Genomic_DNA"/>
</dbReference>
<evidence type="ECO:0008006" key="4">
    <source>
        <dbReference type="Google" id="ProtNLM"/>
    </source>
</evidence>
<gene>
    <name evidence="2" type="ORF">A0U91_05350</name>
</gene>
<feature type="transmembrane region" description="Helical" evidence="1">
    <location>
        <begin position="268"/>
        <end position="287"/>
    </location>
</feature>
<organism evidence="2 3">
    <name type="scientific">Acetobacter persici</name>
    <dbReference type="NCBI Taxonomy" id="1076596"/>
    <lineage>
        <taxon>Bacteria</taxon>
        <taxon>Pseudomonadati</taxon>
        <taxon>Pseudomonadota</taxon>
        <taxon>Alphaproteobacteria</taxon>
        <taxon>Acetobacterales</taxon>
        <taxon>Acetobacteraceae</taxon>
        <taxon>Acetobacter</taxon>
    </lineage>
</organism>
<dbReference type="KEGG" id="aper:A0U91_05350"/>
<feature type="transmembrane region" description="Helical" evidence="1">
    <location>
        <begin position="325"/>
        <end position="343"/>
    </location>
</feature>
<feature type="transmembrane region" description="Helical" evidence="1">
    <location>
        <begin position="293"/>
        <end position="313"/>
    </location>
</feature>
<keyword evidence="1" id="KW-0472">Membrane</keyword>
<feature type="transmembrane region" description="Helical" evidence="1">
    <location>
        <begin position="9"/>
        <end position="29"/>
    </location>
</feature>
<proteinExistence type="predicted"/>
<dbReference type="RefSeq" id="WP_077930358.1">
    <property type="nucleotide sequence ID" value="NZ_CP014687.1"/>
</dbReference>
<evidence type="ECO:0000256" key="1">
    <source>
        <dbReference type="SAM" id="Phobius"/>
    </source>
</evidence>
<dbReference type="AlphaFoldDB" id="A0A1U9LDW7"/>
<sequence>MQRITEKPFILLFLAIFSVSIFSFGQALLPGYTPDDFLTGSTFLPTAFFLNQGRFTEGLIVLCMNSLHLTMFNVGFGFECLALVLYAFLITYILDSCTPKTFNRLLLAAAGAYVASSPFMATLLNYREATFNTAFGFAFIAGGFYFHGNIRYESRDFLNIALSSLCFTLALGCYQIFVILIFVYASFLVIKETYEGTCFSLSLVAKIFAAPVSSLVLYMVLFAATRHLAGTNDWDQRGTLLHFSSIPQRLHDIYDVTKFILDLNTHLISAKICFTIVLVSLSMLAFFKRSFPTGLTFLAALALYALILLPLSILEHWEPTPRTLLGSYFIISLWVVWICGISGCLTRVLAGIMLAFSLHSMMVSNDFLANQLKENRWDMNVAWSLVRDVQIFTQNQPPASLSVVSNPASYGRSTFLVPWSIKGLLHETANIDWPVNTPTSGEAAQCHNSPRFPAPGYLHHLSENGVLACM</sequence>
<dbReference type="Proteomes" id="UP000189055">
    <property type="component" value="Chromosome"/>
</dbReference>
<protein>
    <recommendedName>
        <fullName evidence="4">Glucosyl transferase GtrII</fullName>
    </recommendedName>
</protein>
<feature type="transmembrane region" description="Helical" evidence="1">
    <location>
        <begin position="199"/>
        <end position="221"/>
    </location>
</feature>
<name>A0A1U9LDW7_9PROT</name>
<keyword evidence="1" id="KW-0812">Transmembrane</keyword>
<feature type="transmembrane region" description="Helical" evidence="1">
    <location>
        <begin position="160"/>
        <end position="187"/>
    </location>
</feature>
<keyword evidence="1" id="KW-1133">Transmembrane helix</keyword>